<sequence length="87" mass="9488">MQKMLGEPGQIGFGEQRLSSTKHVGDRINIYCEMSGFILVFDSLQLLVAGHVCLAVAQTGWRHIVRDASVAETDFPSSKVTNGAPLR</sequence>
<dbReference type="EMBL" id="CM003107">
    <property type="protein sequence ID" value="KUI73316.1"/>
    <property type="molecule type" value="Genomic_DNA"/>
</dbReference>
<evidence type="ECO:0000313" key="1">
    <source>
        <dbReference type="EMBL" id="KUI73316.1"/>
    </source>
</evidence>
<dbReference type="AlphaFoldDB" id="A0A194WA34"/>
<dbReference type="Proteomes" id="UP000078559">
    <property type="component" value="Chromosome 10"/>
</dbReference>
<reference evidence="1" key="1">
    <citation type="submission" date="2014-12" db="EMBL/GenBank/DDBJ databases">
        <title>Genome Sequence of Valsa Canker Pathogens Uncovers a Specific Adaption of Colonization on Woody Bark.</title>
        <authorList>
            <person name="Yin Z."/>
            <person name="Liu H."/>
            <person name="Gao X."/>
            <person name="Li Z."/>
            <person name="Song N."/>
            <person name="Ke X."/>
            <person name="Dai Q."/>
            <person name="Wu Y."/>
            <person name="Sun Y."/>
            <person name="Xu J.-R."/>
            <person name="Kang Z.K."/>
            <person name="Wang L."/>
            <person name="Huang L."/>
        </authorList>
    </citation>
    <scope>NUCLEOTIDE SEQUENCE [LARGE SCALE GENOMIC DNA]</scope>
    <source>
        <strain evidence="1">03-8</strain>
    </source>
</reference>
<evidence type="ECO:0000313" key="2">
    <source>
        <dbReference type="Proteomes" id="UP000078559"/>
    </source>
</evidence>
<name>A0A194WA34_CYTMA</name>
<protein>
    <submittedName>
        <fullName evidence="1">Uncharacterized protein</fullName>
    </submittedName>
</protein>
<accession>A0A194WA34</accession>
<proteinExistence type="predicted"/>
<gene>
    <name evidence="1" type="ORF">VM1G_11911</name>
</gene>
<keyword evidence="2" id="KW-1185">Reference proteome</keyword>
<organism evidence="1 2">
    <name type="scientific">Cytospora mali</name>
    <name type="common">Apple Valsa canker fungus</name>
    <name type="synonym">Valsa mali</name>
    <dbReference type="NCBI Taxonomy" id="578113"/>
    <lineage>
        <taxon>Eukaryota</taxon>
        <taxon>Fungi</taxon>
        <taxon>Dikarya</taxon>
        <taxon>Ascomycota</taxon>
        <taxon>Pezizomycotina</taxon>
        <taxon>Sordariomycetes</taxon>
        <taxon>Sordariomycetidae</taxon>
        <taxon>Diaporthales</taxon>
        <taxon>Cytosporaceae</taxon>
        <taxon>Cytospora</taxon>
    </lineage>
</organism>